<evidence type="ECO:0000313" key="3">
    <source>
        <dbReference type="Proteomes" id="UP000324325"/>
    </source>
</evidence>
<reference evidence="1" key="3">
    <citation type="submission" date="2021-10" db="EMBL/GenBank/DDBJ databases">
        <title>Collection of gut derived symbiotic bacterial strains cultured from healthy donors.</title>
        <authorList>
            <person name="Lin H."/>
            <person name="Littmann E."/>
            <person name="Claire K."/>
            <person name="Pamer E."/>
        </authorList>
    </citation>
    <scope>NUCLEOTIDE SEQUENCE</scope>
    <source>
        <strain evidence="1">MSK.22.92</strain>
    </source>
</reference>
<dbReference type="Proteomes" id="UP001197847">
    <property type="component" value="Unassembled WGS sequence"/>
</dbReference>
<evidence type="ECO:0000313" key="2">
    <source>
        <dbReference type="EMBL" id="TYL55580.1"/>
    </source>
</evidence>
<comment type="caution">
    <text evidence="2">The sequence shown here is derived from an EMBL/GenBank/DDBJ whole genome shotgun (WGS) entry which is preliminary data.</text>
</comment>
<name>A0A5S4VBY4_9FIRM</name>
<dbReference type="RefSeq" id="WP_148885654.1">
    <property type="nucleotide sequence ID" value="NZ_JAAISB010000033.1"/>
</dbReference>
<evidence type="ECO:0000313" key="1">
    <source>
        <dbReference type="EMBL" id="MCC2748310.1"/>
    </source>
</evidence>
<organism evidence="2 3">
    <name type="scientific">Agathobacter rectalis</name>
    <dbReference type="NCBI Taxonomy" id="39491"/>
    <lineage>
        <taxon>Bacteria</taxon>
        <taxon>Bacillati</taxon>
        <taxon>Bacillota</taxon>
        <taxon>Clostridia</taxon>
        <taxon>Lachnospirales</taxon>
        <taxon>Lachnospiraceae</taxon>
        <taxon>Agathobacter</taxon>
    </lineage>
</organism>
<protein>
    <submittedName>
        <fullName evidence="2">Uncharacterized protein</fullName>
    </submittedName>
</protein>
<dbReference type="Proteomes" id="UP000324325">
    <property type="component" value="Unassembled WGS sequence"/>
</dbReference>
<reference evidence="2 3" key="2">
    <citation type="submission" date="2019-09" db="EMBL/GenBank/DDBJ databases">
        <title>Strain-level analysis of Eubacterium rectale using genomes from metagenomes.</title>
        <authorList>
            <person name="Karcher N."/>
            <person name="Segata N."/>
        </authorList>
    </citation>
    <scope>NUCLEOTIDE SEQUENCE [LARGE SCALE GENOMIC DNA]</scope>
    <source>
        <strain evidence="2 3">L2-21</strain>
    </source>
</reference>
<gene>
    <name evidence="2" type="ORF">FYL37_14700</name>
    <name evidence="1" type="ORF">LK487_15000</name>
</gene>
<proteinExistence type="predicted"/>
<dbReference type="EMBL" id="VSTG01000029">
    <property type="protein sequence ID" value="TYL55580.1"/>
    <property type="molecule type" value="Genomic_DNA"/>
</dbReference>
<accession>A0A5S4VBY4</accession>
<reference evidence="2 3" key="1">
    <citation type="submission" date="2019-08" db="EMBL/GenBank/DDBJ databases">
        <authorList>
            <person name="Duncan S."/>
            <person name="Walker A."/>
        </authorList>
    </citation>
    <scope>NUCLEOTIDE SEQUENCE [LARGE SCALE GENOMIC DNA]</scope>
    <source>
        <strain evidence="2 3">L2-21</strain>
    </source>
</reference>
<dbReference type="AlphaFoldDB" id="A0A5S4VBY4"/>
<dbReference type="EMBL" id="JAJFBX010000031">
    <property type="protein sequence ID" value="MCC2748310.1"/>
    <property type="molecule type" value="Genomic_DNA"/>
</dbReference>
<sequence length="966" mass="109694">MKEIRKSVMCFVVALCTILVTLLPQVVYADKEFSDSTYAGHIYCISNDSGHGQLVAGDEFTLEGVGTVNGYNIATSNQATVTYSWSVSEECEDVITLRTDSDDTSHCHVKLGKNISAGNYCIYMSFSVYDDNGKLHTVTGYEYSFSVVDEHYEIVCELPKNVNNGQAFTFKPYLTKVVPNEKDCIVTDLKEIYEVDTDDDVNLFENSDGSYTIIPTKNDVMRISIRAVSSDNLVYYASTNYDINVSEPSLSFLSSSYRFYVDEKVNVGLSLSGLYMKYGDDYSVELYIDCGYGEFKIDKSEYDVTKIDDEIYLTFHGDLNKKIGGLSQDVLRAVAVKNGDPLCETTTVLEVFNKLEKIRVGEPQKIYKSFYSALSMEEEMQYIVDSVTIDDPNIVKLVEAESCWTYQGIAEGETTIHVKRHYYKGTKRIEDDYDNILQVLDANYSINYGVVNTKVYPGGSRCVQLNLTAYKYVNGHNVEVDINQGDIKWEAATTKANFAYGDAKGKASIVDGNKLKITVDPDSTYGTIAATVTARRADGKVLAIVNANCDIATEKDYSYWDNVVSENKSSVTLKPELIEYSIDNPSGINVTNKYDMTISYSYGDVFTDVINQDGTVTFNRIAGKENESDVVTFKWVDDSGAAVYYGSYVLKQADTQIVEPTNPDISEDEKEPLVKNMGQSVMFDNQQSIALNIYWNVENANMLSLKVWFEDEPDNIWYAPARNLYFNTNGFNFRSTIKVNSGEYARTMKVQLISDKGKVIGEVTTSVKEYALKIINSNDEKYEKYKNLAKTILNYGAASQEYFNYYVDSLANSDLTINDKKIDDIPNDQLLKYRNNDQLHYCNGIQFYGSSLILDNQLTDRLYFKLDERYDPDYFRIQTSSSSSKGWLISSEPKLIHYRDNIYYFDLPEYDKFIGRDVNISINSDSMIYNPMNYIYRVYKTTTDINLKNLIKALYWMEYQKQQLSA</sequence>